<evidence type="ECO:0000256" key="1">
    <source>
        <dbReference type="SAM" id="MobiDB-lite"/>
    </source>
</evidence>
<gene>
    <name evidence="2" type="ORF">CRENBAI_003866</name>
</gene>
<comment type="caution">
    <text evidence="2">The sequence shown here is derived from an EMBL/GenBank/DDBJ whole genome shotgun (WGS) entry which is preliminary data.</text>
</comment>
<sequence>MGGAAASLGDNAVAEEDAGLLAVALTSAERETTAPDVTATAMGYSSPAETQEGALRRLKHRKVLHADASCGGRRTSALLPDLGVQPGKQADSSGEGRRTEDISFAPPSAAERSDPWHSPAYRL</sequence>
<name>A0AAV9SR10_9TELE</name>
<feature type="region of interest" description="Disordered" evidence="1">
    <location>
        <begin position="27"/>
        <end position="52"/>
    </location>
</feature>
<feature type="region of interest" description="Disordered" evidence="1">
    <location>
        <begin position="69"/>
        <end position="123"/>
    </location>
</feature>
<dbReference type="AlphaFoldDB" id="A0AAV9SR10"/>
<dbReference type="Proteomes" id="UP001311232">
    <property type="component" value="Unassembled WGS sequence"/>
</dbReference>
<keyword evidence="3" id="KW-1185">Reference proteome</keyword>
<reference evidence="2 3" key="1">
    <citation type="submission" date="2021-06" db="EMBL/GenBank/DDBJ databases">
        <authorList>
            <person name="Palmer J.M."/>
        </authorList>
    </citation>
    <scope>NUCLEOTIDE SEQUENCE [LARGE SCALE GENOMIC DNA]</scope>
    <source>
        <strain evidence="2 3">MEX-2019</strain>
        <tissue evidence="2">Muscle</tissue>
    </source>
</reference>
<organism evidence="2 3">
    <name type="scientific">Crenichthys baileyi</name>
    <name type="common">White River springfish</name>
    <dbReference type="NCBI Taxonomy" id="28760"/>
    <lineage>
        <taxon>Eukaryota</taxon>
        <taxon>Metazoa</taxon>
        <taxon>Chordata</taxon>
        <taxon>Craniata</taxon>
        <taxon>Vertebrata</taxon>
        <taxon>Euteleostomi</taxon>
        <taxon>Actinopterygii</taxon>
        <taxon>Neopterygii</taxon>
        <taxon>Teleostei</taxon>
        <taxon>Neoteleostei</taxon>
        <taxon>Acanthomorphata</taxon>
        <taxon>Ovalentaria</taxon>
        <taxon>Atherinomorphae</taxon>
        <taxon>Cyprinodontiformes</taxon>
        <taxon>Goodeidae</taxon>
        <taxon>Crenichthys</taxon>
    </lineage>
</organism>
<evidence type="ECO:0000313" key="3">
    <source>
        <dbReference type="Proteomes" id="UP001311232"/>
    </source>
</evidence>
<evidence type="ECO:0000313" key="2">
    <source>
        <dbReference type="EMBL" id="KAK5623819.1"/>
    </source>
</evidence>
<proteinExistence type="predicted"/>
<protein>
    <submittedName>
        <fullName evidence="2">Uncharacterized protein</fullName>
    </submittedName>
</protein>
<dbReference type="EMBL" id="JAHHUM010000013">
    <property type="protein sequence ID" value="KAK5623819.1"/>
    <property type="molecule type" value="Genomic_DNA"/>
</dbReference>
<accession>A0AAV9SR10</accession>